<keyword evidence="3 6" id="KW-0717">Septation</keyword>
<dbReference type="PANTHER" id="PTHR35369">
    <property type="entry name" value="BLR3025 PROTEIN-RELATED"/>
    <property type="match status" value="1"/>
</dbReference>
<keyword evidence="1 6" id="KW-0132">Cell division</keyword>
<comment type="induction">
    <text evidence="6">By DNA damage, as part of the SOS response.</text>
</comment>
<dbReference type="NCBIfam" id="NF007892">
    <property type="entry name" value="PRK10595.1"/>
    <property type="match status" value="1"/>
</dbReference>
<evidence type="ECO:0000313" key="7">
    <source>
        <dbReference type="EMBL" id="VDZ64616.1"/>
    </source>
</evidence>
<comment type="subunit">
    <text evidence="6">Interacts with FtsZ.</text>
</comment>
<name>A0A3S4F2F7_SEROD</name>
<accession>A0A3S4F2F7</accession>
<dbReference type="AlphaFoldDB" id="A0A3S4F2F7"/>
<dbReference type="InterPro" id="IPR027417">
    <property type="entry name" value="P-loop_NTPase"/>
</dbReference>
<dbReference type="InterPro" id="IPR047696">
    <property type="entry name" value="SulA_enterobact"/>
</dbReference>
<comment type="caution">
    <text evidence="6">Lacks conserved residue(s) required for the propagation of feature annotation.</text>
</comment>
<keyword evidence="5 6" id="KW-0131">Cell cycle</keyword>
<comment type="PTM">
    <text evidence="6">Is rapidly cleaved and degraded by the Lon protease once DNA damage is repaired.</text>
</comment>
<dbReference type="Proteomes" id="UP000281391">
    <property type="component" value="Chromosome"/>
</dbReference>
<evidence type="ECO:0000256" key="2">
    <source>
        <dbReference type="ARBA" id="ARBA00022763"/>
    </source>
</evidence>
<evidence type="ECO:0000256" key="5">
    <source>
        <dbReference type="ARBA" id="ARBA00023306"/>
    </source>
</evidence>
<dbReference type="NCBIfam" id="TIGR00623">
    <property type="entry name" value="SOS_SulA_coli"/>
    <property type="match status" value="1"/>
</dbReference>
<dbReference type="GO" id="GO:0000917">
    <property type="term" value="P:division septum assembly"/>
    <property type="evidence" value="ECO:0007669"/>
    <property type="project" value="UniProtKB-KW"/>
</dbReference>
<reference evidence="7 8" key="1">
    <citation type="submission" date="2018-12" db="EMBL/GenBank/DDBJ databases">
        <authorList>
            <consortium name="Pathogen Informatics"/>
        </authorList>
    </citation>
    <scope>NUCLEOTIDE SEQUENCE [LARGE SCALE GENOMIC DNA]</scope>
    <source>
        <strain evidence="7 8">NCTC11214</strain>
    </source>
</reference>
<organism evidence="7 8">
    <name type="scientific">Serratia odorifera</name>
    <dbReference type="NCBI Taxonomy" id="618"/>
    <lineage>
        <taxon>Bacteria</taxon>
        <taxon>Pseudomonadati</taxon>
        <taxon>Pseudomonadota</taxon>
        <taxon>Gammaproteobacteria</taxon>
        <taxon>Enterobacterales</taxon>
        <taxon>Yersiniaceae</taxon>
        <taxon>Serratia</taxon>
    </lineage>
</organism>
<gene>
    <name evidence="6 7" type="primary">sulA</name>
    <name evidence="7" type="ORF">NCTC11214_05067</name>
</gene>
<evidence type="ECO:0000313" key="8">
    <source>
        <dbReference type="Proteomes" id="UP000281391"/>
    </source>
</evidence>
<comment type="similarity">
    <text evidence="6">Belongs to the SulA family.</text>
</comment>
<dbReference type="GO" id="GO:0051782">
    <property type="term" value="P:negative regulation of cell division"/>
    <property type="evidence" value="ECO:0007669"/>
    <property type="project" value="UniProtKB-UniRule"/>
</dbReference>
<proteinExistence type="evidence at transcript level"/>
<dbReference type="GO" id="GO:0006281">
    <property type="term" value="P:DNA repair"/>
    <property type="evidence" value="ECO:0007669"/>
    <property type="project" value="TreeGrafter"/>
</dbReference>
<sequence>MRTQSLYQPHFSHSARAMNHSAPVSGANNENGLISELVYNEHQPAVAQLLLPLLQQLGMQSRWLLWLTPQQKLSKRWLQQSGLPIDKVVQLSQISPLNTVEAMEKALLTGNYSVVLGWLPDLTDEDRLKLRRAAELGNAYGFIMRPQTRHKLEPRTVFDLKNSLFFVSLSEFRSFLIIFLLQQRNLLEISHKTRAAAVPHCILQQGMAKK</sequence>
<dbReference type="GO" id="GO:0009432">
    <property type="term" value="P:SOS response"/>
    <property type="evidence" value="ECO:0007669"/>
    <property type="project" value="UniProtKB-UniRule"/>
</dbReference>
<evidence type="ECO:0000256" key="6">
    <source>
        <dbReference type="HAMAP-Rule" id="MF_01179"/>
    </source>
</evidence>
<dbReference type="KEGG" id="sof:NCTC11214_05067"/>
<dbReference type="InterPro" id="IPR004596">
    <property type="entry name" value="Cell_div_suppressor_SulA"/>
</dbReference>
<keyword evidence="2 6" id="KW-0227">DNA damage</keyword>
<dbReference type="SUPFAM" id="SSF52540">
    <property type="entry name" value="P-loop containing nucleoside triphosphate hydrolases"/>
    <property type="match status" value="1"/>
</dbReference>
<dbReference type="HAMAP" id="MF_01179">
    <property type="entry name" value="SulA"/>
    <property type="match status" value="1"/>
</dbReference>
<evidence type="ECO:0000256" key="4">
    <source>
        <dbReference type="ARBA" id="ARBA00023236"/>
    </source>
</evidence>
<evidence type="ECO:0000256" key="1">
    <source>
        <dbReference type="ARBA" id="ARBA00022618"/>
    </source>
</evidence>
<feature type="region of interest" description="FtsZ binding" evidence="6">
    <location>
        <begin position="106"/>
        <end position="112"/>
    </location>
</feature>
<dbReference type="Gene3D" id="3.40.50.300">
    <property type="entry name" value="P-loop containing nucleotide triphosphate hydrolases"/>
    <property type="match status" value="1"/>
</dbReference>
<keyword evidence="4 6" id="KW-0742">SOS response</keyword>
<dbReference type="Pfam" id="PF03846">
    <property type="entry name" value="SulA"/>
    <property type="match status" value="1"/>
</dbReference>
<dbReference type="EMBL" id="LR134117">
    <property type="protein sequence ID" value="VDZ64616.1"/>
    <property type="molecule type" value="Genomic_DNA"/>
</dbReference>
<dbReference type="InterPro" id="IPR050356">
    <property type="entry name" value="SulA_CellDiv_inhibitor"/>
</dbReference>
<comment type="function">
    <text evidence="6">Component of the SOS system and an inhibitor of cell division. Accumulation of SulA causes rapid cessation of cell division and the appearance of long, non-septate filaments. In the presence of GTP, binds a polymerization-competent form of FtsZ in a 1:1 ratio, thus inhibiting FtsZ polymerization and therefore preventing it from participating in the assembly of the Z ring. This mechanism prevents the premature segregation of damaged DNA to daughter cells during cell division.</text>
</comment>
<protein>
    <recommendedName>
        <fullName evidence="6">Cell division inhibitor SulA</fullName>
    </recommendedName>
</protein>
<dbReference type="PANTHER" id="PTHR35369:SF4">
    <property type="entry name" value="CELL DIVISION INHIBITOR SULA"/>
    <property type="match status" value="1"/>
</dbReference>
<evidence type="ECO:0000256" key="3">
    <source>
        <dbReference type="ARBA" id="ARBA00023210"/>
    </source>
</evidence>